<proteinExistence type="predicted"/>
<accession>A0A0E0A6H9</accession>
<sequence>MGKLTTDDRKVGWRAVGPSVHQRTTLAPGNSNAVAGDGGSSAVRIRRRRPARASLSGSGSGHHRFTTSAAIATGDLLSSPTGWDDELRADLARTQRPYSSPLPGTARSRRELGGADVASPVSFFPPLSLSPDMGGCDSYV</sequence>
<protein>
    <submittedName>
        <fullName evidence="2">Uncharacterized protein</fullName>
    </submittedName>
</protein>
<feature type="compositionally biased region" description="Basic and acidic residues" evidence="1">
    <location>
        <begin position="1"/>
        <end position="11"/>
    </location>
</feature>
<feature type="region of interest" description="Disordered" evidence="1">
    <location>
        <begin position="1"/>
        <end position="65"/>
    </location>
</feature>
<keyword evidence="3" id="KW-1185">Reference proteome</keyword>
<evidence type="ECO:0000256" key="1">
    <source>
        <dbReference type="SAM" id="MobiDB-lite"/>
    </source>
</evidence>
<feature type="region of interest" description="Disordered" evidence="1">
    <location>
        <begin position="88"/>
        <end position="109"/>
    </location>
</feature>
<dbReference type="AlphaFoldDB" id="A0A0E0A6H9"/>
<dbReference type="EnsemblPlants" id="OGLUM06G07060.2">
    <property type="protein sequence ID" value="OGLUM06G07060.2"/>
    <property type="gene ID" value="OGLUM06G07060"/>
</dbReference>
<reference evidence="2" key="2">
    <citation type="submission" date="2018-05" db="EMBL/GenBank/DDBJ databases">
        <title>OgluRS3 (Oryza glumaepatula Reference Sequence Version 3).</title>
        <authorList>
            <person name="Zhang J."/>
            <person name="Kudrna D."/>
            <person name="Lee S."/>
            <person name="Talag J."/>
            <person name="Welchert J."/>
            <person name="Wing R.A."/>
        </authorList>
    </citation>
    <scope>NUCLEOTIDE SEQUENCE [LARGE SCALE GENOMIC DNA]</scope>
</reference>
<dbReference type="HOGENOM" id="CLU_1838268_0_0_1"/>
<dbReference type="Proteomes" id="UP000026961">
    <property type="component" value="Chromosome 6"/>
</dbReference>
<reference evidence="2" key="1">
    <citation type="submission" date="2015-04" db="UniProtKB">
        <authorList>
            <consortium name="EnsemblPlants"/>
        </authorList>
    </citation>
    <scope>IDENTIFICATION</scope>
</reference>
<dbReference type="Gramene" id="OGLUM06G07060.2">
    <property type="protein sequence ID" value="OGLUM06G07060.2"/>
    <property type="gene ID" value="OGLUM06G07060"/>
</dbReference>
<organism evidence="2">
    <name type="scientific">Oryza glumipatula</name>
    <dbReference type="NCBI Taxonomy" id="40148"/>
    <lineage>
        <taxon>Eukaryota</taxon>
        <taxon>Viridiplantae</taxon>
        <taxon>Streptophyta</taxon>
        <taxon>Embryophyta</taxon>
        <taxon>Tracheophyta</taxon>
        <taxon>Spermatophyta</taxon>
        <taxon>Magnoliopsida</taxon>
        <taxon>Liliopsida</taxon>
        <taxon>Poales</taxon>
        <taxon>Poaceae</taxon>
        <taxon>BOP clade</taxon>
        <taxon>Oryzoideae</taxon>
        <taxon>Oryzeae</taxon>
        <taxon>Oryzinae</taxon>
        <taxon>Oryza</taxon>
    </lineage>
</organism>
<evidence type="ECO:0000313" key="2">
    <source>
        <dbReference type="EnsemblPlants" id="OGLUM06G07060.2"/>
    </source>
</evidence>
<evidence type="ECO:0000313" key="3">
    <source>
        <dbReference type="Proteomes" id="UP000026961"/>
    </source>
</evidence>
<feature type="compositionally biased region" description="Polar residues" evidence="1">
    <location>
        <begin position="21"/>
        <end position="33"/>
    </location>
</feature>
<name>A0A0E0A6H9_9ORYZ</name>